<protein>
    <submittedName>
        <fullName evidence="2">Transcriptional activator NprA</fullName>
    </submittedName>
</protein>
<dbReference type="EMBL" id="CCDP010000003">
    <property type="protein sequence ID" value="CDQ41722.1"/>
    <property type="molecule type" value="Genomic_DNA"/>
</dbReference>
<dbReference type="SUPFAM" id="SSF47413">
    <property type="entry name" value="lambda repressor-like DNA-binding domains"/>
    <property type="match status" value="1"/>
</dbReference>
<proteinExistence type="predicted"/>
<dbReference type="STRING" id="1462526.BN990_04099"/>
<comment type="caution">
    <text evidence="2">The sequence shown here is derived from an EMBL/GenBank/DDBJ whole genome shotgun (WGS) entry which is preliminary data.</text>
</comment>
<sequence>MIEIGPFIKLQRTKQEMTQGDLAEGIVSLSYLSKIENKKTEASPEIIQLLCNRLGIELSDGVDSNLEEKCKQWYEMLYDVYDKTKIIATYKELQGMMDKSLNDSLLMFEIHKIRYYLVLRQIDKALSKINELNEMASSFNITQHYYWCKFKGNYYSHTGEFNQAMHLYKIAEDKINQIDIDETEIADLHYTISVTNSKLRNTLEVIDYANKAMDIFQKNYNFIRCAQCHILLGISYHRIKMYDKAIKNYNLAKHLGELEKNNQVIQLTNHNLGYLYSTVGNAKEAIKYYLFVVEDEEESININGRLTAITSLIQEYYNLKNYERASEMAEKAKIILNKAYDKDNHYYQLYSYLIQTYTYALNNEEEKFKSFVTDEFIPYLKHHEDYGNLVLYAKMLGNYFEENGKYKESVKYYKLANSTYNELINL</sequence>
<dbReference type="SMART" id="SM00028">
    <property type="entry name" value="TPR"/>
    <property type="match status" value="5"/>
</dbReference>
<reference evidence="3" key="2">
    <citation type="submission" date="2014-05" db="EMBL/GenBank/DDBJ databases">
        <title>Draft genome sequence of Virgibacillus massiliensis Vm-5.</title>
        <authorList>
            <person name="Khelaifia S."/>
            <person name="Croce O."/>
            <person name="Lagier J.C."/>
            <person name="Raoult D."/>
        </authorList>
    </citation>
    <scope>NUCLEOTIDE SEQUENCE [LARGE SCALE GENOMIC DNA]</scope>
    <source>
        <strain evidence="3">Vm-5</strain>
    </source>
</reference>
<feature type="domain" description="HTH cro/C1-type" evidence="1">
    <location>
        <begin position="8"/>
        <end position="61"/>
    </location>
</feature>
<dbReference type="Gene3D" id="1.10.260.40">
    <property type="entry name" value="lambda repressor-like DNA-binding domains"/>
    <property type="match status" value="1"/>
</dbReference>
<dbReference type="Proteomes" id="UP000028875">
    <property type="component" value="Unassembled WGS sequence"/>
</dbReference>
<keyword evidence="3" id="KW-1185">Reference proteome</keyword>
<dbReference type="CDD" id="cd00093">
    <property type="entry name" value="HTH_XRE"/>
    <property type="match status" value="1"/>
</dbReference>
<dbReference type="RefSeq" id="WP_021290745.1">
    <property type="nucleotide sequence ID" value="NZ_WMER01000004.1"/>
</dbReference>
<dbReference type="eggNOG" id="COG0457">
    <property type="taxonomic scope" value="Bacteria"/>
</dbReference>
<dbReference type="InterPro" id="IPR010982">
    <property type="entry name" value="Lambda_DNA-bd_dom_sf"/>
</dbReference>
<dbReference type="InterPro" id="IPR019734">
    <property type="entry name" value="TPR_rpt"/>
</dbReference>
<evidence type="ECO:0000259" key="1">
    <source>
        <dbReference type="PROSITE" id="PS50943"/>
    </source>
</evidence>
<dbReference type="SUPFAM" id="SSF48452">
    <property type="entry name" value="TPR-like"/>
    <property type="match status" value="1"/>
</dbReference>
<dbReference type="InterPro" id="IPR011990">
    <property type="entry name" value="TPR-like_helical_dom_sf"/>
</dbReference>
<name>A0A024QHI4_9BACI</name>
<dbReference type="Pfam" id="PF01381">
    <property type="entry name" value="HTH_3"/>
    <property type="match status" value="1"/>
</dbReference>
<gene>
    <name evidence="2" type="primary">nprA_2</name>
    <name evidence="2" type="ORF">BN990_04099</name>
</gene>
<dbReference type="Pfam" id="PF13181">
    <property type="entry name" value="TPR_8"/>
    <property type="match status" value="1"/>
</dbReference>
<dbReference type="OrthoDB" id="252257at2"/>
<accession>A0A024QHI4</accession>
<dbReference type="AlphaFoldDB" id="A0A024QHI4"/>
<dbReference type="GO" id="GO:0003677">
    <property type="term" value="F:DNA binding"/>
    <property type="evidence" value="ECO:0007669"/>
    <property type="project" value="InterPro"/>
</dbReference>
<dbReference type="PROSITE" id="PS50943">
    <property type="entry name" value="HTH_CROC1"/>
    <property type="match status" value="1"/>
</dbReference>
<evidence type="ECO:0000313" key="3">
    <source>
        <dbReference type="Proteomes" id="UP000028875"/>
    </source>
</evidence>
<dbReference type="eggNOG" id="COG1396">
    <property type="taxonomic scope" value="Bacteria"/>
</dbReference>
<dbReference type="Gene3D" id="1.25.40.10">
    <property type="entry name" value="Tetratricopeptide repeat domain"/>
    <property type="match status" value="1"/>
</dbReference>
<dbReference type="SMART" id="SM00530">
    <property type="entry name" value="HTH_XRE"/>
    <property type="match status" value="1"/>
</dbReference>
<reference evidence="2 3" key="1">
    <citation type="submission" date="2014-03" db="EMBL/GenBank/DDBJ databases">
        <authorList>
            <person name="Urmite Genomes U."/>
        </authorList>
    </citation>
    <scope>NUCLEOTIDE SEQUENCE [LARGE SCALE GENOMIC DNA]</scope>
    <source>
        <strain evidence="2 3">Vm-5</strain>
    </source>
</reference>
<evidence type="ECO:0000313" key="2">
    <source>
        <dbReference type="EMBL" id="CDQ41722.1"/>
    </source>
</evidence>
<dbReference type="InterPro" id="IPR001387">
    <property type="entry name" value="Cro/C1-type_HTH"/>
</dbReference>
<organism evidence="2 3">
    <name type="scientific">Virgibacillus massiliensis</name>
    <dbReference type="NCBI Taxonomy" id="1462526"/>
    <lineage>
        <taxon>Bacteria</taxon>
        <taxon>Bacillati</taxon>
        <taxon>Bacillota</taxon>
        <taxon>Bacilli</taxon>
        <taxon>Bacillales</taxon>
        <taxon>Bacillaceae</taxon>
        <taxon>Virgibacillus</taxon>
    </lineage>
</organism>